<keyword evidence="1" id="KW-1133">Transmembrane helix</keyword>
<organism evidence="2 3">
    <name type="scientific">Thermococcus guaymasensis DSM 11113</name>
    <dbReference type="NCBI Taxonomy" id="1432656"/>
    <lineage>
        <taxon>Archaea</taxon>
        <taxon>Methanobacteriati</taxon>
        <taxon>Methanobacteriota</taxon>
        <taxon>Thermococci</taxon>
        <taxon>Thermococcales</taxon>
        <taxon>Thermococcaceae</taxon>
        <taxon>Thermococcus</taxon>
    </lineage>
</organism>
<reference evidence="2 3" key="1">
    <citation type="submission" date="2014-01" db="EMBL/GenBank/DDBJ databases">
        <title>Genome sequencing of Thermococcus guaymasensis.</title>
        <authorList>
            <person name="Zhang X."/>
            <person name="Alvare G."/>
            <person name="Fristensky B."/>
            <person name="Chen L."/>
            <person name="Suen T."/>
            <person name="Chen Q."/>
            <person name="Ma K."/>
        </authorList>
    </citation>
    <scope>NUCLEOTIDE SEQUENCE [LARGE SCALE GENOMIC DNA]</scope>
    <source>
        <strain evidence="2 3">DSM 11113</strain>
    </source>
</reference>
<evidence type="ECO:0000256" key="1">
    <source>
        <dbReference type="SAM" id="Phobius"/>
    </source>
</evidence>
<dbReference type="STRING" id="1432656.X802_05505"/>
<dbReference type="OrthoDB" id="98599at2157"/>
<dbReference type="GeneID" id="27135110"/>
<gene>
    <name evidence="2" type="ORF">X802_05505</name>
</gene>
<keyword evidence="1" id="KW-0812">Transmembrane</keyword>
<sequence>MARFRDWITYPPIAVGLILLILALVMSFAASYNVSREKTWDYVLGEGEHLLDGDGLEGVTVLGRVLEVNAENATIVVITEDMNYTISNNRTVLSLDSDPTLRVENGKVICSYTVRWLEYPYSYISFPAFILAIVGSYFAFRGYISFLESLRENTKKKQEEKNEEA</sequence>
<keyword evidence="3" id="KW-1185">Reference proteome</keyword>
<accession>A0A0X1KN58</accession>
<dbReference type="KEGG" id="tgy:X802_05505"/>
<name>A0A0X1KN58_9EURY</name>
<evidence type="ECO:0000313" key="3">
    <source>
        <dbReference type="Proteomes" id="UP000062043"/>
    </source>
</evidence>
<evidence type="ECO:0000313" key="2">
    <source>
        <dbReference type="EMBL" id="AJC72721.1"/>
    </source>
</evidence>
<dbReference type="RefSeq" id="WP_062371640.1">
    <property type="nucleotide sequence ID" value="NZ_CP007140.1"/>
</dbReference>
<dbReference type="PATRIC" id="fig|1432656.3.peg.1071"/>
<dbReference type="EMBL" id="CP007140">
    <property type="protein sequence ID" value="AJC72721.1"/>
    <property type="molecule type" value="Genomic_DNA"/>
</dbReference>
<protein>
    <submittedName>
        <fullName evidence="2">Uncharacterized protein</fullName>
    </submittedName>
</protein>
<dbReference type="AlphaFoldDB" id="A0A0X1KN58"/>
<proteinExistence type="predicted"/>
<dbReference type="Proteomes" id="UP000062043">
    <property type="component" value="Chromosome"/>
</dbReference>
<keyword evidence="1" id="KW-0472">Membrane</keyword>
<feature type="transmembrane region" description="Helical" evidence="1">
    <location>
        <begin position="121"/>
        <end position="140"/>
    </location>
</feature>